<feature type="compositionally biased region" description="Polar residues" evidence="1">
    <location>
        <begin position="164"/>
        <end position="174"/>
    </location>
</feature>
<feature type="region of interest" description="Disordered" evidence="1">
    <location>
        <begin position="112"/>
        <end position="180"/>
    </location>
</feature>
<name>A0A8J5N9Y5_HOMAM</name>
<feature type="compositionally biased region" description="Basic and acidic residues" evidence="1">
    <location>
        <begin position="22"/>
        <end position="36"/>
    </location>
</feature>
<feature type="region of interest" description="Disordered" evidence="1">
    <location>
        <begin position="210"/>
        <end position="246"/>
    </location>
</feature>
<accession>A0A8J5N9Y5</accession>
<feature type="region of interest" description="Disordered" evidence="1">
    <location>
        <begin position="22"/>
        <end position="42"/>
    </location>
</feature>
<dbReference type="Proteomes" id="UP000747542">
    <property type="component" value="Unassembled WGS sequence"/>
</dbReference>
<keyword evidence="3" id="KW-1185">Reference proteome</keyword>
<comment type="caution">
    <text evidence="2">The sequence shown here is derived from an EMBL/GenBank/DDBJ whole genome shotgun (WGS) entry which is preliminary data.</text>
</comment>
<evidence type="ECO:0000313" key="3">
    <source>
        <dbReference type="Proteomes" id="UP000747542"/>
    </source>
</evidence>
<evidence type="ECO:0000313" key="2">
    <source>
        <dbReference type="EMBL" id="KAG7176631.1"/>
    </source>
</evidence>
<dbReference type="EMBL" id="JAHLQT010003055">
    <property type="protein sequence ID" value="KAG7176631.1"/>
    <property type="molecule type" value="Genomic_DNA"/>
</dbReference>
<sequence length="426" mass="46318">MFIYTGRSKRGVLQRQHGIIRDAGGEERREENRDTSHQQQAQQKIHQQLHDLGKSDMKVEIKGEMKVELKGEVEKVTELIVPDTMVLSGGSVTLTTTQPTLLQVPAVVMGPRDSMGPAPLPKQHSHPTPLLAPTPIISKQHSHPEARGPPTHQGPPPMAKQRSHPSVLTHTPSHSIERLSSTTTITTAATTTSAAQQHLQVIPMQVFVKQRPSPTPMTSQSSQLRPIQPKPSSVESQISSDSTPKKEVPLIRLTPSEDGGNVNIGSSSGYNMSGCSITGPPRLPRALSEEPVMTRPSMTHNPELLQPGPSVLVQSVSQDSGLDIGMGRSMLSAPQLAVTAPAPLRSTSSPGHCPVLRGGPALGCNFCWNSTDPQGRVLRRKTKYHCPECRTNLCIVPCFHEYHKQIERAQDTDKQITKILTKTGSM</sequence>
<gene>
    <name evidence="2" type="primary">PGBD4-L18</name>
    <name evidence="2" type="ORF">Hamer_G015438</name>
</gene>
<feature type="compositionally biased region" description="Polar residues" evidence="1">
    <location>
        <begin position="230"/>
        <end position="242"/>
    </location>
</feature>
<dbReference type="AlphaFoldDB" id="A0A8J5N9Y5"/>
<reference evidence="2" key="1">
    <citation type="journal article" date="2021" name="Sci. Adv.">
        <title>The American lobster genome reveals insights on longevity, neural, and immune adaptations.</title>
        <authorList>
            <person name="Polinski J.M."/>
            <person name="Zimin A.V."/>
            <person name="Clark K.F."/>
            <person name="Kohn A.B."/>
            <person name="Sadowski N."/>
            <person name="Timp W."/>
            <person name="Ptitsyn A."/>
            <person name="Khanna P."/>
            <person name="Romanova D.Y."/>
            <person name="Williams P."/>
            <person name="Greenwood S.J."/>
            <person name="Moroz L.L."/>
            <person name="Walt D.R."/>
            <person name="Bodnar A.G."/>
        </authorList>
    </citation>
    <scope>NUCLEOTIDE SEQUENCE</scope>
    <source>
        <strain evidence="2">GMGI-L3</strain>
    </source>
</reference>
<proteinExistence type="predicted"/>
<protein>
    <submittedName>
        <fullName evidence="2">PiggyBac transposable element-derived protein 4-like 18</fullName>
    </submittedName>
</protein>
<evidence type="ECO:0000256" key="1">
    <source>
        <dbReference type="SAM" id="MobiDB-lite"/>
    </source>
</evidence>
<organism evidence="2 3">
    <name type="scientific">Homarus americanus</name>
    <name type="common">American lobster</name>
    <dbReference type="NCBI Taxonomy" id="6706"/>
    <lineage>
        <taxon>Eukaryota</taxon>
        <taxon>Metazoa</taxon>
        <taxon>Ecdysozoa</taxon>
        <taxon>Arthropoda</taxon>
        <taxon>Crustacea</taxon>
        <taxon>Multicrustacea</taxon>
        <taxon>Malacostraca</taxon>
        <taxon>Eumalacostraca</taxon>
        <taxon>Eucarida</taxon>
        <taxon>Decapoda</taxon>
        <taxon>Pleocyemata</taxon>
        <taxon>Astacidea</taxon>
        <taxon>Nephropoidea</taxon>
        <taxon>Nephropidae</taxon>
        <taxon>Homarus</taxon>
    </lineage>
</organism>